<dbReference type="SUPFAM" id="SSF56935">
    <property type="entry name" value="Porins"/>
    <property type="match status" value="1"/>
</dbReference>
<reference evidence="3" key="1">
    <citation type="submission" date="2020-10" db="EMBL/GenBank/DDBJ databases">
        <authorList>
            <person name="Gilroy R."/>
        </authorList>
    </citation>
    <scope>NUCLEOTIDE SEQUENCE</scope>
    <source>
        <strain evidence="3">17213</strain>
    </source>
</reference>
<dbReference type="Proteomes" id="UP000823631">
    <property type="component" value="Unassembled WGS sequence"/>
</dbReference>
<dbReference type="AlphaFoldDB" id="A0A9D9DBJ8"/>
<accession>A0A9D9DBJ8</accession>
<evidence type="ECO:0000313" key="4">
    <source>
        <dbReference type="Proteomes" id="UP000823631"/>
    </source>
</evidence>
<name>A0A9D9DBJ8_9GAMM</name>
<feature type="signal peptide" evidence="2">
    <location>
        <begin position="1"/>
        <end position="22"/>
    </location>
</feature>
<dbReference type="InterPro" id="IPR050298">
    <property type="entry name" value="Gram-neg_bact_OMP"/>
</dbReference>
<organism evidence="3 4">
    <name type="scientific">Candidatus Avisuccinivibrio stercorigallinarum</name>
    <dbReference type="NCBI Taxonomy" id="2840704"/>
    <lineage>
        <taxon>Bacteria</taxon>
        <taxon>Pseudomonadati</taxon>
        <taxon>Pseudomonadota</taxon>
        <taxon>Gammaproteobacteria</taxon>
        <taxon>Aeromonadales</taxon>
        <taxon>Succinivibrionaceae</taxon>
        <taxon>Succinivibrionaceae incertae sedis</taxon>
        <taxon>Candidatus Avisuccinivibrio</taxon>
    </lineage>
</organism>
<reference evidence="3" key="2">
    <citation type="journal article" date="2021" name="PeerJ">
        <title>Extensive microbial diversity within the chicken gut microbiome revealed by metagenomics and culture.</title>
        <authorList>
            <person name="Gilroy R."/>
            <person name="Ravi A."/>
            <person name="Getino M."/>
            <person name="Pursley I."/>
            <person name="Horton D.L."/>
            <person name="Alikhan N.F."/>
            <person name="Baker D."/>
            <person name="Gharbi K."/>
            <person name="Hall N."/>
            <person name="Watson M."/>
            <person name="Adriaenssens E.M."/>
            <person name="Foster-Nyarko E."/>
            <person name="Jarju S."/>
            <person name="Secka A."/>
            <person name="Antonio M."/>
            <person name="Oren A."/>
            <person name="Chaudhuri R.R."/>
            <person name="La Ragione R."/>
            <person name="Hildebrand F."/>
            <person name="Pallen M.J."/>
        </authorList>
    </citation>
    <scope>NUCLEOTIDE SEQUENCE</scope>
    <source>
        <strain evidence="3">17213</strain>
    </source>
</reference>
<dbReference type="EMBL" id="JADINH010000063">
    <property type="protein sequence ID" value="MBO8415362.1"/>
    <property type="molecule type" value="Genomic_DNA"/>
</dbReference>
<evidence type="ECO:0000256" key="1">
    <source>
        <dbReference type="ARBA" id="ARBA00022729"/>
    </source>
</evidence>
<evidence type="ECO:0000256" key="2">
    <source>
        <dbReference type="SAM" id="SignalP"/>
    </source>
</evidence>
<evidence type="ECO:0000313" key="3">
    <source>
        <dbReference type="EMBL" id="MBO8415362.1"/>
    </source>
</evidence>
<comment type="caution">
    <text evidence="3">The sequence shown here is derived from an EMBL/GenBank/DDBJ whole genome shotgun (WGS) entry which is preliminary data.</text>
</comment>
<dbReference type="PANTHER" id="PTHR34501">
    <property type="entry name" value="PROTEIN YDDL-RELATED"/>
    <property type="match status" value="1"/>
</dbReference>
<dbReference type="Gene3D" id="2.40.160.10">
    <property type="entry name" value="Porin"/>
    <property type="match status" value="1"/>
</dbReference>
<dbReference type="PANTHER" id="PTHR34501:SF2">
    <property type="entry name" value="OUTER MEMBRANE PORIN F-RELATED"/>
    <property type="match status" value="1"/>
</dbReference>
<sequence>MKKLQLFSAAAAAALCGFNAQAATVYADEDTSFEIFGRAQALLLSQHASQPDRVYTNTGEDNSLVSTFRLGLAGRTRLGDGVDGLMMVEWDMPDGTVEETDTRYMFVGIDAYQYGTLLFGKGDSAYYAVAGATDIYSYLDSRANDYYAMGDTLPGQIMYRLAALSYDLRLSFQSSSSHINGTPFTVKNGAAASLSSQIFKDVTIAYGISYSDLTYDSADASADMQNYFVPIFANDRGLSTDDAREYVASHKPGHKYDYGFAVSYGVLGSGPYAAFVFTGTDYEYLEHQLYTYECALNYTFTNGWGVNGGVELQHYDDFFVTADLKIGLYYRPSAAFKIFAESQMDLGAEPEKFYGSSLPYGFGEDKFVLGAEFDF</sequence>
<feature type="chain" id="PRO_5039325947" evidence="2">
    <location>
        <begin position="23"/>
        <end position="375"/>
    </location>
</feature>
<gene>
    <name evidence="3" type="ORF">IAB19_03150</name>
</gene>
<keyword evidence="1 2" id="KW-0732">Signal</keyword>
<proteinExistence type="predicted"/>
<dbReference type="InterPro" id="IPR023614">
    <property type="entry name" value="Porin_dom_sf"/>
</dbReference>
<protein>
    <submittedName>
        <fullName evidence="3">Porin</fullName>
    </submittedName>
</protein>